<gene>
    <name evidence="2" type="ORF">PIB30_074035</name>
</gene>
<evidence type="ECO:0000256" key="1">
    <source>
        <dbReference type="SAM" id="MobiDB-lite"/>
    </source>
</evidence>
<feature type="region of interest" description="Disordered" evidence="1">
    <location>
        <begin position="29"/>
        <end position="122"/>
    </location>
</feature>
<comment type="caution">
    <text evidence="2">The sequence shown here is derived from an EMBL/GenBank/DDBJ whole genome shotgun (WGS) entry which is preliminary data.</text>
</comment>
<organism evidence="2 3">
    <name type="scientific">Stylosanthes scabra</name>
    <dbReference type="NCBI Taxonomy" id="79078"/>
    <lineage>
        <taxon>Eukaryota</taxon>
        <taxon>Viridiplantae</taxon>
        <taxon>Streptophyta</taxon>
        <taxon>Embryophyta</taxon>
        <taxon>Tracheophyta</taxon>
        <taxon>Spermatophyta</taxon>
        <taxon>Magnoliopsida</taxon>
        <taxon>eudicotyledons</taxon>
        <taxon>Gunneridae</taxon>
        <taxon>Pentapetalae</taxon>
        <taxon>rosids</taxon>
        <taxon>fabids</taxon>
        <taxon>Fabales</taxon>
        <taxon>Fabaceae</taxon>
        <taxon>Papilionoideae</taxon>
        <taxon>50 kb inversion clade</taxon>
        <taxon>dalbergioids sensu lato</taxon>
        <taxon>Dalbergieae</taxon>
        <taxon>Pterocarpus clade</taxon>
        <taxon>Stylosanthes</taxon>
    </lineage>
</organism>
<protein>
    <submittedName>
        <fullName evidence="2">Uncharacterized protein</fullName>
    </submittedName>
</protein>
<accession>A0ABU6SQ89</accession>
<feature type="compositionally biased region" description="Polar residues" evidence="1">
    <location>
        <begin position="29"/>
        <end position="39"/>
    </location>
</feature>
<evidence type="ECO:0000313" key="3">
    <source>
        <dbReference type="Proteomes" id="UP001341840"/>
    </source>
</evidence>
<dbReference type="Proteomes" id="UP001341840">
    <property type="component" value="Unassembled WGS sequence"/>
</dbReference>
<proteinExistence type="predicted"/>
<reference evidence="2 3" key="1">
    <citation type="journal article" date="2023" name="Plants (Basel)">
        <title>Bridging the Gap: Combining Genomics and Transcriptomics Approaches to Understand Stylosanthes scabra, an Orphan Legume from the Brazilian Caatinga.</title>
        <authorList>
            <person name="Ferreira-Neto J.R.C."/>
            <person name="da Silva M.D."/>
            <person name="Binneck E."/>
            <person name="de Melo N.F."/>
            <person name="da Silva R.H."/>
            <person name="de Melo A.L.T.M."/>
            <person name="Pandolfi V."/>
            <person name="Bustamante F.O."/>
            <person name="Brasileiro-Vidal A.C."/>
            <person name="Benko-Iseppon A.M."/>
        </authorList>
    </citation>
    <scope>NUCLEOTIDE SEQUENCE [LARGE SCALE GENOMIC DNA]</scope>
    <source>
        <tissue evidence="2">Leaves</tissue>
    </source>
</reference>
<sequence>MPWVFRIVVDLGTRWHGFKRDRTMTATNALTQSRCTGTKQAWRRRGNTRDDSGSAEHSWALGSCKLRESESGSSNKPSLKLSLRPAPEQSRPPPSPQPKTPSGRTKDHHHCSMQGYIKRLMN</sequence>
<feature type="compositionally biased region" description="Pro residues" evidence="1">
    <location>
        <begin position="90"/>
        <end position="99"/>
    </location>
</feature>
<keyword evidence="3" id="KW-1185">Reference proteome</keyword>
<name>A0ABU6SQ89_9FABA</name>
<dbReference type="EMBL" id="JASCZI010061326">
    <property type="protein sequence ID" value="MED6138415.1"/>
    <property type="molecule type" value="Genomic_DNA"/>
</dbReference>
<evidence type="ECO:0000313" key="2">
    <source>
        <dbReference type="EMBL" id="MED6138415.1"/>
    </source>
</evidence>